<feature type="region of interest" description="Disordered" evidence="1">
    <location>
        <begin position="1"/>
        <end position="26"/>
    </location>
</feature>
<evidence type="ECO:0000256" key="1">
    <source>
        <dbReference type="SAM" id="MobiDB-lite"/>
    </source>
</evidence>
<dbReference type="EMBL" id="MN740404">
    <property type="protein sequence ID" value="QHU04734.1"/>
    <property type="molecule type" value="Genomic_DNA"/>
</dbReference>
<dbReference type="AlphaFoldDB" id="A0A6C0JM52"/>
<proteinExistence type="predicted"/>
<name>A0A6C0JM52_9ZZZZ</name>
<protein>
    <submittedName>
        <fullName evidence="2">Uncharacterized protein</fullName>
    </submittedName>
</protein>
<organism evidence="2">
    <name type="scientific">viral metagenome</name>
    <dbReference type="NCBI Taxonomy" id="1070528"/>
    <lineage>
        <taxon>unclassified sequences</taxon>
        <taxon>metagenomes</taxon>
        <taxon>organismal metagenomes</taxon>
    </lineage>
</organism>
<sequence length="66" mass="7810">MGIHFSKRRINKRNTNSKKPNSFNSNHIVLEELKNMEHTLNEIKKETKYYKSKTNSTQNQHSGYVS</sequence>
<evidence type="ECO:0000313" key="2">
    <source>
        <dbReference type="EMBL" id="QHU04734.1"/>
    </source>
</evidence>
<accession>A0A6C0JM52</accession>
<reference evidence="2" key="1">
    <citation type="journal article" date="2020" name="Nature">
        <title>Giant virus diversity and host interactions through global metagenomics.</title>
        <authorList>
            <person name="Schulz F."/>
            <person name="Roux S."/>
            <person name="Paez-Espino D."/>
            <person name="Jungbluth S."/>
            <person name="Walsh D.A."/>
            <person name="Denef V.J."/>
            <person name="McMahon K.D."/>
            <person name="Konstantinidis K.T."/>
            <person name="Eloe-Fadrosh E.A."/>
            <person name="Kyrpides N.C."/>
            <person name="Woyke T."/>
        </authorList>
    </citation>
    <scope>NUCLEOTIDE SEQUENCE</scope>
    <source>
        <strain evidence="2">GVMAG-M-3300027708-5</strain>
    </source>
</reference>
<feature type="compositionally biased region" description="Basic residues" evidence="1">
    <location>
        <begin position="1"/>
        <end position="16"/>
    </location>
</feature>
<feature type="compositionally biased region" description="Polar residues" evidence="1">
    <location>
        <begin position="17"/>
        <end position="26"/>
    </location>
</feature>